<dbReference type="SUPFAM" id="SSF47413">
    <property type="entry name" value="lambda repressor-like DNA-binding domains"/>
    <property type="match status" value="1"/>
</dbReference>
<proteinExistence type="predicted"/>
<dbReference type="InterPro" id="IPR010982">
    <property type="entry name" value="Lambda_DNA-bd_dom_sf"/>
</dbReference>
<evidence type="ECO:0000313" key="3">
    <source>
        <dbReference type="EMBL" id="TKI82861.1"/>
    </source>
</evidence>
<dbReference type="PANTHER" id="PTHR46558">
    <property type="entry name" value="TRACRIPTIONAL REGULATORY PROTEIN-RELATED-RELATED"/>
    <property type="match status" value="1"/>
</dbReference>
<comment type="caution">
    <text evidence="3">The sequence shown here is derived from an EMBL/GenBank/DDBJ whole genome shotgun (WGS) entry which is preliminary data.</text>
</comment>
<dbReference type="Proteomes" id="UP000305524">
    <property type="component" value="Unassembled WGS sequence"/>
</dbReference>
<accession>A0A4U3A7L4</accession>
<dbReference type="PROSITE" id="PS50943">
    <property type="entry name" value="HTH_CROC1"/>
    <property type="match status" value="1"/>
</dbReference>
<sequence>MLGTRVKTLRKEMKLTQQALGDKVGLKKSSISEIENGNNAPSNEVLSKMTEVFDVTADYLLGRSEHKNLTMDESSEIKKEMLEMAGKIEKFDTPKQETILNMMKNILEQASKL</sequence>
<dbReference type="EMBL" id="SZOD01000497">
    <property type="protein sequence ID" value="TKI82861.1"/>
    <property type="molecule type" value="Genomic_DNA"/>
</dbReference>
<evidence type="ECO:0000259" key="2">
    <source>
        <dbReference type="PROSITE" id="PS50943"/>
    </source>
</evidence>
<dbReference type="GO" id="GO:0003677">
    <property type="term" value="F:DNA binding"/>
    <property type="evidence" value="ECO:0007669"/>
    <property type="project" value="UniProtKB-KW"/>
</dbReference>
<name>A0A4U3A7L4_BACMY</name>
<protein>
    <submittedName>
        <fullName evidence="3">Helix-turn-helix transcriptional regulator</fullName>
    </submittedName>
</protein>
<evidence type="ECO:0000256" key="1">
    <source>
        <dbReference type="ARBA" id="ARBA00023125"/>
    </source>
</evidence>
<dbReference type="AlphaFoldDB" id="A0A4U3A7L4"/>
<dbReference type="SMART" id="SM00530">
    <property type="entry name" value="HTH_XRE"/>
    <property type="match status" value="1"/>
</dbReference>
<feature type="domain" description="HTH cro/C1-type" evidence="2">
    <location>
        <begin position="6"/>
        <end position="60"/>
    </location>
</feature>
<gene>
    <name evidence="3" type="ORF">FC701_19840</name>
</gene>
<organism evidence="3 4">
    <name type="scientific">Bacillus mycoides</name>
    <dbReference type="NCBI Taxonomy" id="1405"/>
    <lineage>
        <taxon>Bacteria</taxon>
        <taxon>Bacillati</taxon>
        <taxon>Bacillota</taxon>
        <taxon>Bacilli</taxon>
        <taxon>Bacillales</taxon>
        <taxon>Bacillaceae</taxon>
        <taxon>Bacillus</taxon>
        <taxon>Bacillus cereus group</taxon>
    </lineage>
</organism>
<dbReference type="InterPro" id="IPR001387">
    <property type="entry name" value="Cro/C1-type_HTH"/>
</dbReference>
<keyword evidence="1" id="KW-0238">DNA-binding</keyword>
<dbReference type="CDD" id="cd00093">
    <property type="entry name" value="HTH_XRE"/>
    <property type="match status" value="1"/>
</dbReference>
<dbReference type="PANTHER" id="PTHR46558:SF11">
    <property type="entry name" value="HTH-TYPE TRANSCRIPTIONAL REGULATOR XRE"/>
    <property type="match status" value="1"/>
</dbReference>
<dbReference type="Gene3D" id="1.10.260.40">
    <property type="entry name" value="lambda repressor-like DNA-binding domains"/>
    <property type="match status" value="1"/>
</dbReference>
<evidence type="ECO:0000313" key="4">
    <source>
        <dbReference type="Proteomes" id="UP000305524"/>
    </source>
</evidence>
<reference evidence="3 4" key="1">
    <citation type="journal article" date="2019" name="Environ. Microbiol.">
        <title>An active ?-lactamase is a part of an orchestrated cell wall stress resistance network of Bacillus subtilis and related rhizosphere species.</title>
        <authorList>
            <person name="Bucher T."/>
            <person name="Keren-Paz A."/>
            <person name="Hausser J."/>
            <person name="Olender T."/>
            <person name="Cytryn E."/>
            <person name="Kolodkin-Gal I."/>
        </authorList>
    </citation>
    <scope>NUCLEOTIDE SEQUENCE [LARGE SCALE GENOMIC DNA]</scope>
    <source>
        <strain evidence="3 4">I186</strain>
    </source>
</reference>
<dbReference type="Pfam" id="PF01381">
    <property type="entry name" value="HTH_3"/>
    <property type="match status" value="1"/>
</dbReference>
<dbReference type="RefSeq" id="WP_137058385.1">
    <property type="nucleotide sequence ID" value="NZ_SZOD01000497.1"/>
</dbReference>